<name>A0A0P0XA61_ORYSJ</name>
<dbReference type="Gramene" id="Os07t0672566-00">
    <property type="protein sequence ID" value="Os07t0672566-00"/>
    <property type="gene ID" value="Os07g0672566"/>
</dbReference>
<protein>
    <submittedName>
        <fullName evidence="2">Os07g0672566 protein</fullName>
    </submittedName>
</protein>
<evidence type="ECO:0000313" key="3">
    <source>
        <dbReference type="Proteomes" id="UP000059680"/>
    </source>
</evidence>
<evidence type="ECO:0000313" key="2">
    <source>
        <dbReference type="EMBL" id="BAT03166.1"/>
    </source>
</evidence>
<dbReference type="PaxDb" id="39947-A0A0P0XA61"/>
<reference evidence="2 3" key="2">
    <citation type="journal article" date="2013" name="Plant Cell Physiol.">
        <title>Rice Annotation Project Database (RAP-DB): an integrative and interactive database for rice genomics.</title>
        <authorList>
            <person name="Sakai H."/>
            <person name="Lee S.S."/>
            <person name="Tanaka T."/>
            <person name="Numa H."/>
            <person name="Kim J."/>
            <person name="Kawahara Y."/>
            <person name="Wakimoto H."/>
            <person name="Yang C.C."/>
            <person name="Iwamoto M."/>
            <person name="Abe T."/>
            <person name="Yamada Y."/>
            <person name="Muto A."/>
            <person name="Inokuchi H."/>
            <person name="Ikemura T."/>
            <person name="Matsumoto T."/>
            <person name="Sasaki T."/>
            <person name="Itoh T."/>
        </authorList>
    </citation>
    <scope>NUCLEOTIDE SEQUENCE [LARGE SCALE GENOMIC DNA]</scope>
    <source>
        <strain evidence="3">cv. Nipponbare</strain>
    </source>
</reference>
<dbReference type="InParanoid" id="A0A0P0XA61"/>
<dbReference type="EMBL" id="AP014963">
    <property type="protein sequence ID" value="BAT03166.1"/>
    <property type="molecule type" value="Genomic_DNA"/>
</dbReference>
<organism evidence="2 3">
    <name type="scientific">Oryza sativa subsp. japonica</name>
    <name type="common">Rice</name>
    <dbReference type="NCBI Taxonomy" id="39947"/>
    <lineage>
        <taxon>Eukaryota</taxon>
        <taxon>Viridiplantae</taxon>
        <taxon>Streptophyta</taxon>
        <taxon>Embryophyta</taxon>
        <taxon>Tracheophyta</taxon>
        <taxon>Spermatophyta</taxon>
        <taxon>Magnoliopsida</taxon>
        <taxon>Liliopsida</taxon>
        <taxon>Poales</taxon>
        <taxon>Poaceae</taxon>
        <taxon>BOP clade</taxon>
        <taxon>Oryzoideae</taxon>
        <taxon>Oryzeae</taxon>
        <taxon>Oryzinae</taxon>
        <taxon>Oryza</taxon>
        <taxon>Oryza sativa</taxon>
    </lineage>
</organism>
<reference evidence="2 3" key="3">
    <citation type="journal article" date="2013" name="Rice">
        <title>Improvement of the Oryza sativa Nipponbare reference genome using next generation sequence and optical map data.</title>
        <authorList>
            <person name="Kawahara Y."/>
            <person name="de la Bastide M."/>
            <person name="Hamilton J.P."/>
            <person name="Kanamori H."/>
            <person name="McCombie W.R."/>
            <person name="Ouyang S."/>
            <person name="Schwartz D.C."/>
            <person name="Tanaka T."/>
            <person name="Wu J."/>
            <person name="Zhou S."/>
            <person name="Childs K.L."/>
            <person name="Davidson R.M."/>
            <person name="Lin H."/>
            <person name="Quesada-Ocampo L."/>
            <person name="Vaillancourt B."/>
            <person name="Sakai H."/>
            <person name="Lee S.S."/>
            <person name="Kim J."/>
            <person name="Numa H."/>
            <person name="Itoh T."/>
            <person name="Buell C.R."/>
            <person name="Matsumoto T."/>
        </authorList>
    </citation>
    <scope>NUCLEOTIDE SEQUENCE [LARGE SCALE GENOMIC DNA]</scope>
    <source>
        <strain evidence="3">cv. Nipponbare</strain>
    </source>
</reference>
<gene>
    <name evidence="2" type="ordered locus">Os07g0672566</name>
    <name evidence="2" type="ORF">OSNPB_070672566</name>
</gene>
<reference evidence="3" key="1">
    <citation type="journal article" date="2005" name="Nature">
        <title>The map-based sequence of the rice genome.</title>
        <authorList>
            <consortium name="International rice genome sequencing project (IRGSP)"/>
            <person name="Matsumoto T."/>
            <person name="Wu J."/>
            <person name="Kanamori H."/>
            <person name="Katayose Y."/>
            <person name="Fujisawa M."/>
            <person name="Namiki N."/>
            <person name="Mizuno H."/>
            <person name="Yamamoto K."/>
            <person name="Antonio B.A."/>
            <person name="Baba T."/>
            <person name="Sakata K."/>
            <person name="Nagamura Y."/>
            <person name="Aoki H."/>
            <person name="Arikawa K."/>
            <person name="Arita K."/>
            <person name="Bito T."/>
            <person name="Chiden Y."/>
            <person name="Fujitsuka N."/>
            <person name="Fukunaka R."/>
            <person name="Hamada M."/>
            <person name="Harada C."/>
            <person name="Hayashi A."/>
            <person name="Hijishita S."/>
            <person name="Honda M."/>
            <person name="Hosokawa S."/>
            <person name="Ichikawa Y."/>
            <person name="Idonuma A."/>
            <person name="Iijima M."/>
            <person name="Ikeda M."/>
            <person name="Ikeno M."/>
            <person name="Ito K."/>
            <person name="Ito S."/>
            <person name="Ito T."/>
            <person name="Ito Y."/>
            <person name="Ito Y."/>
            <person name="Iwabuchi A."/>
            <person name="Kamiya K."/>
            <person name="Karasawa W."/>
            <person name="Kurita K."/>
            <person name="Katagiri S."/>
            <person name="Kikuta A."/>
            <person name="Kobayashi H."/>
            <person name="Kobayashi N."/>
            <person name="Machita K."/>
            <person name="Maehara T."/>
            <person name="Masukawa M."/>
            <person name="Mizubayashi T."/>
            <person name="Mukai Y."/>
            <person name="Nagasaki H."/>
            <person name="Nagata Y."/>
            <person name="Naito S."/>
            <person name="Nakashima M."/>
            <person name="Nakama Y."/>
            <person name="Nakamichi Y."/>
            <person name="Nakamura M."/>
            <person name="Meguro A."/>
            <person name="Negishi M."/>
            <person name="Ohta I."/>
            <person name="Ohta T."/>
            <person name="Okamoto M."/>
            <person name="Ono N."/>
            <person name="Saji S."/>
            <person name="Sakaguchi M."/>
            <person name="Sakai K."/>
            <person name="Shibata M."/>
            <person name="Shimokawa T."/>
            <person name="Song J."/>
            <person name="Takazaki Y."/>
            <person name="Terasawa K."/>
            <person name="Tsugane M."/>
            <person name="Tsuji K."/>
            <person name="Ueda S."/>
            <person name="Waki K."/>
            <person name="Yamagata H."/>
            <person name="Yamamoto M."/>
            <person name="Yamamoto S."/>
            <person name="Yamane H."/>
            <person name="Yoshiki S."/>
            <person name="Yoshihara R."/>
            <person name="Yukawa K."/>
            <person name="Zhong H."/>
            <person name="Yano M."/>
            <person name="Yuan Q."/>
            <person name="Ouyang S."/>
            <person name="Liu J."/>
            <person name="Jones K.M."/>
            <person name="Gansberger K."/>
            <person name="Moffat K."/>
            <person name="Hill J."/>
            <person name="Bera J."/>
            <person name="Fadrosh D."/>
            <person name="Jin S."/>
            <person name="Johri S."/>
            <person name="Kim M."/>
            <person name="Overton L."/>
            <person name="Reardon M."/>
            <person name="Tsitrin T."/>
            <person name="Vuong H."/>
            <person name="Weaver B."/>
            <person name="Ciecko A."/>
            <person name="Tallon L."/>
            <person name="Jackson J."/>
            <person name="Pai G."/>
            <person name="Aken S.V."/>
            <person name="Utterback T."/>
            <person name="Reidmuller S."/>
            <person name="Feldblyum T."/>
            <person name="Hsiao J."/>
            <person name="Zismann V."/>
            <person name="Iobst S."/>
            <person name="de Vazeille A.R."/>
            <person name="Buell C.R."/>
            <person name="Ying K."/>
            <person name="Li Y."/>
            <person name="Lu T."/>
            <person name="Huang Y."/>
            <person name="Zhao Q."/>
            <person name="Feng Q."/>
            <person name="Zhang L."/>
            <person name="Zhu J."/>
            <person name="Weng Q."/>
            <person name="Mu J."/>
            <person name="Lu Y."/>
            <person name="Fan D."/>
            <person name="Liu Y."/>
            <person name="Guan J."/>
            <person name="Zhang Y."/>
            <person name="Yu S."/>
            <person name="Liu X."/>
            <person name="Zhang Y."/>
            <person name="Hong G."/>
            <person name="Han B."/>
            <person name="Choisne N."/>
            <person name="Demange N."/>
            <person name="Orjeda G."/>
            <person name="Samain S."/>
            <person name="Cattolico L."/>
            <person name="Pelletier E."/>
            <person name="Couloux A."/>
            <person name="Segurens B."/>
            <person name="Wincker P."/>
            <person name="D'Hont A."/>
            <person name="Scarpelli C."/>
            <person name="Weissenbach J."/>
            <person name="Salanoubat M."/>
            <person name="Quetier F."/>
            <person name="Yu Y."/>
            <person name="Kim H.R."/>
            <person name="Rambo T."/>
            <person name="Currie J."/>
            <person name="Collura K."/>
            <person name="Luo M."/>
            <person name="Yang T."/>
            <person name="Ammiraju J.S.S."/>
            <person name="Engler F."/>
            <person name="Soderlund C."/>
            <person name="Wing R.A."/>
            <person name="Palmer L.E."/>
            <person name="de la Bastide M."/>
            <person name="Spiegel L."/>
            <person name="Nascimento L."/>
            <person name="Zutavern T."/>
            <person name="O'Shaughnessy A."/>
            <person name="Dike S."/>
            <person name="Dedhia N."/>
            <person name="Preston R."/>
            <person name="Balija V."/>
            <person name="McCombie W.R."/>
            <person name="Chow T."/>
            <person name="Chen H."/>
            <person name="Chung M."/>
            <person name="Chen C."/>
            <person name="Shaw J."/>
            <person name="Wu H."/>
            <person name="Hsiao K."/>
            <person name="Chao Y."/>
            <person name="Chu M."/>
            <person name="Cheng C."/>
            <person name="Hour A."/>
            <person name="Lee P."/>
            <person name="Lin S."/>
            <person name="Lin Y."/>
            <person name="Liou J."/>
            <person name="Liu S."/>
            <person name="Hsing Y."/>
            <person name="Raghuvanshi S."/>
            <person name="Mohanty A."/>
            <person name="Bharti A.K."/>
            <person name="Gaur A."/>
            <person name="Gupta V."/>
            <person name="Kumar D."/>
            <person name="Ravi V."/>
            <person name="Vij S."/>
            <person name="Kapur A."/>
            <person name="Khurana P."/>
            <person name="Khurana P."/>
            <person name="Khurana J.P."/>
            <person name="Tyagi A.K."/>
            <person name="Gaikwad K."/>
            <person name="Singh A."/>
            <person name="Dalal V."/>
            <person name="Srivastava S."/>
            <person name="Dixit A."/>
            <person name="Pal A.K."/>
            <person name="Ghazi I.A."/>
            <person name="Yadav M."/>
            <person name="Pandit A."/>
            <person name="Bhargava A."/>
            <person name="Sureshbabu K."/>
            <person name="Batra K."/>
            <person name="Sharma T.R."/>
            <person name="Mohapatra T."/>
            <person name="Singh N.K."/>
            <person name="Messing J."/>
            <person name="Nelson A.B."/>
            <person name="Fuks G."/>
            <person name="Kavchok S."/>
            <person name="Keizer G."/>
            <person name="Linton E."/>
            <person name="Llaca V."/>
            <person name="Song R."/>
            <person name="Tanyolac B."/>
            <person name="Young S."/>
            <person name="Ho-Il K."/>
            <person name="Hahn J.H."/>
            <person name="Sangsakoo G."/>
            <person name="Vanavichit A."/>
            <person name="de Mattos Luiz.A.T."/>
            <person name="Zimmer P.D."/>
            <person name="Malone G."/>
            <person name="Dellagostin O."/>
            <person name="de Oliveira A.C."/>
            <person name="Bevan M."/>
            <person name="Bancroft I."/>
            <person name="Minx P."/>
            <person name="Cordum H."/>
            <person name="Wilson R."/>
            <person name="Cheng Z."/>
            <person name="Jin W."/>
            <person name="Jiang J."/>
            <person name="Leong S.A."/>
            <person name="Iwama H."/>
            <person name="Gojobori T."/>
            <person name="Itoh T."/>
            <person name="Niimura Y."/>
            <person name="Fujii Y."/>
            <person name="Habara T."/>
            <person name="Sakai H."/>
            <person name="Sato Y."/>
            <person name="Wilson G."/>
            <person name="Kumar K."/>
            <person name="McCouch S."/>
            <person name="Juretic N."/>
            <person name="Hoen D."/>
            <person name="Wright S."/>
            <person name="Bruskiewich R."/>
            <person name="Bureau T."/>
            <person name="Miyao A."/>
            <person name="Hirochika H."/>
            <person name="Nishikawa T."/>
            <person name="Kadowaki K."/>
            <person name="Sugiura M."/>
            <person name="Burr B."/>
            <person name="Sasaki T."/>
        </authorList>
    </citation>
    <scope>NUCLEOTIDE SEQUENCE [LARGE SCALE GENOMIC DNA]</scope>
    <source>
        <strain evidence="3">cv. Nipponbare</strain>
    </source>
</reference>
<dbReference type="AlphaFoldDB" id="A0A0P0XA61"/>
<accession>A0A0P0XA61</accession>
<evidence type="ECO:0000256" key="1">
    <source>
        <dbReference type="SAM" id="MobiDB-lite"/>
    </source>
</evidence>
<feature type="region of interest" description="Disordered" evidence="1">
    <location>
        <begin position="136"/>
        <end position="167"/>
    </location>
</feature>
<dbReference type="Proteomes" id="UP000059680">
    <property type="component" value="Chromosome 7"/>
</dbReference>
<keyword evidence="3" id="KW-1185">Reference proteome</keyword>
<sequence length="212" mass="22943">MYTRTKEEEILSRASLYASIFICFDLHRSNSSSSIDHIAFTISHGVVHEAVDEHHPHDERVVDVGLHRQRQHVVSQRHAARRRLPLHLRHHGAGGAVDDPAPRLLLTSAAAAAAAVVHLVPHGAPAVVAAAAAAPELARRRRPAPPLEQDAAARPRHREPRPSCSCTGGSVSLPLAAAPFVPFPLAECKLLHAITMLTTHMPDQENTRNSCG</sequence>
<proteinExistence type="predicted"/>